<accession>A0ABR1MR92</accession>
<protein>
    <submittedName>
        <fullName evidence="1">Uncharacterized protein</fullName>
    </submittedName>
</protein>
<proteinExistence type="predicted"/>
<dbReference type="EMBL" id="JBBPDW010000001">
    <property type="protein sequence ID" value="KAK7556945.1"/>
    <property type="molecule type" value="Genomic_DNA"/>
</dbReference>
<organism evidence="1 2">
    <name type="scientific">Phyllosticta citricarpa</name>
    <dbReference type="NCBI Taxonomy" id="55181"/>
    <lineage>
        <taxon>Eukaryota</taxon>
        <taxon>Fungi</taxon>
        <taxon>Dikarya</taxon>
        <taxon>Ascomycota</taxon>
        <taxon>Pezizomycotina</taxon>
        <taxon>Dothideomycetes</taxon>
        <taxon>Dothideomycetes incertae sedis</taxon>
        <taxon>Botryosphaeriales</taxon>
        <taxon>Phyllostictaceae</taxon>
        <taxon>Phyllosticta</taxon>
    </lineage>
</organism>
<reference evidence="1 2" key="1">
    <citation type="submission" date="2024-04" db="EMBL/GenBank/DDBJ databases">
        <title>Phyllosticta paracitricarpa is synonymous to the EU quarantine fungus P. citricarpa based on phylogenomic analyses.</title>
        <authorList>
            <consortium name="Lawrence Berkeley National Laboratory"/>
            <person name="Van Ingen-Buijs V.A."/>
            <person name="Van Westerhoven A.C."/>
            <person name="Haridas S."/>
            <person name="Skiadas P."/>
            <person name="Martin F."/>
            <person name="Groenewald J.Z."/>
            <person name="Crous P.W."/>
            <person name="Seidl M.F."/>
        </authorList>
    </citation>
    <scope>NUCLEOTIDE SEQUENCE [LARGE SCALE GENOMIC DNA]</scope>
    <source>
        <strain evidence="1 2">CBS 122670</strain>
    </source>
</reference>
<evidence type="ECO:0000313" key="1">
    <source>
        <dbReference type="EMBL" id="KAK7556945.1"/>
    </source>
</evidence>
<comment type="caution">
    <text evidence="1">The sequence shown here is derived from an EMBL/GenBank/DDBJ whole genome shotgun (WGS) entry which is preliminary data.</text>
</comment>
<keyword evidence="2" id="KW-1185">Reference proteome</keyword>
<dbReference type="Proteomes" id="UP001365128">
    <property type="component" value="Unassembled WGS sequence"/>
</dbReference>
<name>A0ABR1MR92_9PEZI</name>
<sequence>MRRAQRLRNREVFRAMRVPRETRWIARASCRRRFVPRNPPPMFFAAVRGASSEQQAEGRERWRRCRHKQACRSTVVNATVKHINAPQKVESNGSTYDDDVDGCGTNADSEATELVACLLAYSYVLQEFHSSDVPWLTSWLQKQRHIIYSLTHSLTASSNAQKSPGHSSGRAIHAIHHLPKKIHPTSSFLWCCSSSFALGY</sequence>
<gene>
    <name evidence="1" type="ORF">IWX46DRAFT_24930</name>
</gene>
<evidence type="ECO:0000313" key="2">
    <source>
        <dbReference type="Proteomes" id="UP001365128"/>
    </source>
</evidence>